<evidence type="ECO:0000256" key="1">
    <source>
        <dbReference type="ARBA" id="ARBA00009897"/>
    </source>
</evidence>
<dbReference type="SUPFAM" id="SSF55931">
    <property type="entry name" value="Glutamine synthetase/guanido kinase"/>
    <property type="match status" value="1"/>
</dbReference>
<evidence type="ECO:0000256" key="5">
    <source>
        <dbReference type="PIRSR" id="PIRSR604809-1"/>
    </source>
</evidence>
<dbReference type="EC" id="6.3.1.2" evidence="12"/>
<feature type="binding site" evidence="7">
    <location>
        <position position="224"/>
    </location>
    <ligand>
        <name>Mg(2+)</name>
        <dbReference type="ChEBI" id="CHEBI:18420"/>
        <label>1</label>
    </ligand>
</feature>
<evidence type="ECO:0000256" key="4">
    <source>
        <dbReference type="ARBA" id="ARBA00022840"/>
    </source>
</evidence>
<keyword evidence="13" id="KW-1185">Reference proteome</keyword>
<feature type="binding site" evidence="5">
    <location>
        <position position="344"/>
    </location>
    <ligand>
        <name>L-glutamate</name>
        <dbReference type="ChEBI" id="CHEBI:29985"/>
    </ligand>
</feature>
<dbReference type="GO" id="GO:0019740">
    <property type="term" value="P:nitrogen utilization"/>
    <property type="evidence" value="ECO:0007669"/>
    <property type="project" value="TreeGrafter"/>
</dbReference>
<dbReference type="Pfam" id="PF00120">
    <property type="entry name" value="Gln-synt_C"/>
    <property type="match status" value="1"/>
</dbReference>
<keyword evidence="7" id="KW-0479">Metal-binding</keyword>
<evidence type="ECO:0000313" key="13">
    <source>
        <dbReference type="Proteomes" id="UP000324143"/>
    </source>
</evidence>
<dbReference type="AlphaFoldDB" id="A0A5D0MEM7"/>
<dbReference type="GO" id="GO:0005737">
    <property type="term" value="C:cytoplasm"/>
    <property type="evidence" value="ECO:0007669"/>
    <property type="project" value="TreeGrafter"/>
</dbReference>
<dbReference type="NCBIfam" id="TIGR00653">
    <property type="entry name" value="GlnA"/>
    <property type="match status" value="1"/>
</dbReference>
<reference evidence="12" key="1">
    <citation type="submission" date="2019-08" db="EMBL/GenBank/DDBJ databases">
        <title>Genomic characterization of a novel candidate phylum (ARYD3) from a high temperature, high salinity tertiary oil reservoir in north central Oklahoma, USA.</title>
        <authorList>
            <person name="Youssef N.H."/>
            <person name="Yadav A."/>
            <person name="Elshahed M.S."/>
        </authorList>
    </citation>
    <scope>NUCLEOTIDE SEQUENCE [LARGE SCALE GENOMIC DNA]</scope>
    <source>
        <strain evidence="12">ARYD3</strain>
    </source>
</reference>
<dbReference type="EMBL" id="VSIX01000033">
    <property type="protein sequence ID" value="TYB31466.1"/>
    <property type="molecule type" value="Genomic_DNA"/>
</dbReference>
<evidence type="ECO:0000259" key="11">
    <source>
        <dbReference type="PROSITE" id="PS51987"/>
    </source>
</evidence>
<dbReference type="InterPro" id="IPR014746">
    <property type="entry name" value="Gln_synth/guanido_kin_cat_dom"/>
</dbReference>
<feature type="domain" description="GS catalytic" evidence="11">
    <location>
        <begin position="106"/>
        <end position="478"/>
    </location>
</feature>
<comment type="cofactor">
    <cofactor evidence="7">
        <name>Mg(2+)</name>
        <dbReference type="ChEBI" id="CHEBI:18420"/>
    </cofactor>
    <text evidence="7">Binds 2 Mg(2+) ions per subunit.</text>
</comment>
<evidence type="ECO:0000256" key="3">
    <source>
        <dbReference type="ARBA" id="ARBA00022741"/>
    </source>
</evidence>
<feature type="binding site" evidence="7">
    <location>
        <position position="216"/>
    </location>
    <ligand>
        <name>Mg(2+)</name>
        <dbReference type="ChEBI" id="CHEBI:18420"/>
        <label>1</label>
    </ligand>
</feature>
<evidence type="ECO:0000256" key="7">
    <source>
        <dbReference type="PIRSR" id="PIRSR604809-3"/>
    </source>
</evidence>
<feature type="domain" description="GS beta-grasp" evidence="10">
    <location>
        <begin position="14"/>
        <end position="98"/>
    </location>
</feature>
<dbReference type="GO" id="GO:0004356">
    <property type="term" value="F:glutamine synthetase activity"/>
    <property type="evidence" value="ECO:0007669"/>
    <property type="project" value="UniProtKB-EC"/>
</dbReference>
<feature type="binding site" evidence="5">
    <location>
        <position position="326"/>
    </location>
    <ligand>
        <name>L-glutamate</name>
        <dbReference type="ChEBI" id="CHEBI:29985"/>
    </ligand>
</feature>
<dbReference type="InterPro" id="IPR036651">
    <property type="entry name" value="Gln_synt_N_sf"/>
</dbReference>
<evidence type="ECO:0000256" key="6">
    <source>
        <dbReference type="PIRSR" id="PIRSR604809-2"/>
    </source>
</evidence>
<dbReference type="PANTHER" id="PTHR43407">
    <property type="entry name" value="GLUTAMINE SYNTHETASE"/>
    <property type="match status" value="1"/>
</dbReference>
<dbReference type="GO" id="GO:0006542">
    <property type="term" value="P:glutamine biosynthetic process"/>
    <property type="evidence" value="ECO:0007669"/>
    <property type="project" value="InterPro"/>
</dbReference>
<name>A0A5D0MEM7_9BACT</name>
<dbReference type="Gene3D" id="3.10.20.70">
    <property type="entry name" value="Glutamine synthetase, N-terminal domain"/>
    <property type="match status" value="1"/>
</dbReference>
<evidence type="ECO:0000313" key="12">
    <source>
        <dbReference type="EMBL" id="TYB31466.1"/>
    </source>
</evidence>
<evidence type="ECO:0000256" key="2">
    <source>
        <dbReference type="ARBA" id="ARBA00022598"/>
    </source>
</evidence>
<dbReference type="Proteomes" id="UP000324143">
    <property type="component" value="Unassembled WGS sequence"/>
</dbReference>
<dbReference type="Gene3D" id="3.30.590.10">
    <property type="entry name" value="Glutamine synthetase/guanido kinase, catalytic domain"/>
    <property type="match status" value="1"/>
</dbReference>
<evidence type="ECO:0000256" key="8">
    <source>
        <dbReference type="PROSITE-ProRule" id="PRU01330"/>
    </source>
</evidence>
<evidence type="ECO:0000259" key="10">
    <source>
        <dbReference type="PROSITE" id="PS51986"/>
    </source>
</evidence>
<dbReference type="InterPro" id="IPR004809">
    <property type="entry name" value="Gln_synth_I"/>
</dbReference>
<feature type="binding site" evidence="6">
    <location>
        <position position="344"/>
    </location>
    <ligand>
        <name>ATP</name>
        <dbReference type="ChEBI" id="CHEBI:30616"/>
    </ligand>
</feature>
<dbReference type="GO" id="GO:0046872">
    <property type="term" value="F:metal ion binding"/>
    <property type="evidence" value="ECO:0007669"/>
    <property type="project" value="UniProtKB-KW"/>
</dbReference>
<comment type="similarity">
    <text evidence="1 8 9">Belongs to the glutamine synthetase family.</text>
</comment>
<feature type="binding site" evidence="7">
    <location>
        <position position="131"/>
    </location>
    <ligand>
        <name>Mg(2+)</name>
        <dbReference type="ChEBI" id="CHEBI:18420"/>
        <label>1</label>
    </ligand>
</feature>
<dbReference type="GO" id="GO:0016020">
    <property type="term" value="C:membrane"/>
    <property type="evidence" value="ECO:0007669"/>
    <property type="project" value="TreeGrafter"/>
</dbReference>
<keyword evidence="2 12" id="KW-0436">Ligase</keyword>
<dbReference type="InterPro" id="IPR008147">
    <property type="entry name" value="Gln_synt_N"/>
</dbReference>
<gene>
    <name evidence="12" type="primary">glnA</name>
    <name evidence="12" type="ORF">FXF47_03890</name>
</gene>
<dbReference type="SUPFAM" id="SSF54368">
    <property type="entry name" value="Glutamine synthetase, N-terminal domain"/>
    <property type="match status" value="1"/>
</dbReference>
<dbReference type="GO" id="GO:0005524">
    <property type="term" value="F:ATP binding"/>
    <property type="evidence" value="ECO:0007669"/>
    <property type="project" value="UniProtKB-KW"/>
</dbReference>
<comment type="caution">
    <text evidence="12">The sequence shown here is derived from an EMBL/GenBank/DDBJ whole genome shotgun (WGS) entry which is preliminary data.</text>
</comment>
<sequence length="478" mass="55341">MENYKELKKIVEKNNIQFFDFKYTDLLGKMRHLTLPVERLSEKLLKEGEAFDASSTSGMKSVASGDMVIIPDIKTGHIDPFWESPTLSFYCRIADAETKDDFHLDPRGVSHRAYEYLKELNIADESLFAPEYEFYLFNSLKYNNSDNSSFYFLDTDEINWNGFESFEDLGKKEGLKIFEDDGYHSNPPLDRYYEARNQMVKLIEEFGYHVRYHHHEVAGASQHEIEVIPQNIDRVGDMTQTIKYIIKMIAKKFNLFATFMPKPLYNRPGNGMHFHQLLKKDGKNLFYKKGEYADLSETALYYIGGILKHGKALTAFLNPSTNSYKRLIPGFEAPTAMVYSKGNRSAAVRIPKNFTSEENKRLEYRTGDPTCNIYLAVSALLMAGIDGIKNKIDPRANEMGPMDKNIEELPKEESDKIRHAPSNLRTAVKELKNDYEFLLKNNVFSEELIFNYIGKKMEESNKVNNRPHPYEVELYFNC</sequence>
<dbReference type="PROSITE" id="PS51986">
    <property type="entry name" value="GS_BETA_GRASP"/>
    <property type="match status" value="1"/>
</dbReference>
<feature type="binding site" evidence="7">
    <location>
        <position position="273"/>
    </location>
    <ligand>
        <name>Mg(2+)</name>
        <dbReference type="ChEBI" id="CHEBI:18420"/>
        <label>1</label>
    </ligand>
</feature>
<dbReference type="SMART" id="SM01230">
    <property type="entry name" value="Gln-synt_C"/>
    <property type="match status" value="1"/>
</dbReference>
<feature type="binding site" evidence="5">
    <location>
        <position position="365"/>
    </location>
    <ligand>
        <name>L-glutamate</name>
        <dbReference type="ChEBI" id="CHEBI:29985"/>
    </ligand>
</feature>
<feature type="binding site" evidence="7">
    <location>
        <position position="133"/>
    </location>
    <ligand>
        <name>Mg(2+)</name>
        <dbReference type="ChEBI" id="CHEBI:18420"/>
        <label>1</label>
    </ligand>
</feature>
<feature type="binding site" evidence="7">
    <location>
        <position position="363"/>
    </location>
    <ligand>
        <name>Mg(2+)</name>
        <dbReference type="ChEBI" id="CHEBI:18420"/>
        <label>1</label>
    </ligand>
</feature>
<dbReference type="PROSITE" id="PS51987">
    <property type="entry name" value="GS_CATALYTIC"/>
    <property type="match status" value="1"/>
</dbReference>
<proteinExistence type="inferred from homology"/>
<keyword evidence="7" id="KW-0460">Magnesium</keyword>
<dbReference type="PANTHER" id="PTHR43407:SF1">
    <property type="entry name" value="LENGSIN"/>
    <property type="match status" value="1"/>
</dbReference>
<dbReference type="InterPro" id="IPR008146">
    <property type="entry name" value="Gln_synth_cat_dom"/>
</dbReference>
<organism evidence="12 13">
    <name type="scientific">Candidatus Mcinerneyibacterium aminivorans</name>
    <dbReference type="NCBI Taxonomy" id="2703815"/>
    <lineage>
        <taxon>Bacteria</taxon>
        <taxon>Candidatus Macinerneyibacteriota</taxon>
        <taxon>Candidatus Mcinerneyibacteria</taxon>
        <taxon>Candidatus Mcinerneyibacteriales</taxon>
        <taxon>Candidatus Mcinerneyibacteriaceae</taxon>
        <taxon>Candidatus Mcinerneyibacterium</taxon>
    </lineage>
</organism>
<feature type="binding site" evidence="5">
    <location>
        <position position="332"/>
    </location>
    <ligand>
        <name>L-glutamate</name>
        <dbReference type="ChEBI" id="CHEBI:29985"/>
    </ligand>
</feature>
<dbReference type="Pfam" id="PF03951">
    <property type="entry name" value="Gln-synt_N"/>
    <property type="match status" value="1"/>
</dbReference>
<keyword evidence="3 6" id="KW-0547">Nucleotide-binding</keyword>
<evidence type="ECO:0000256" key="9">
    <source>
        <dbReference type="RuleBase" id="RU000384"/>
    </source>
</evidence>
<keyword evidence="4 6" id="KW-0067">ATP-binding</keyword>
<protein>
    <submittedName>
        <fullName evidence="12">Type I glutamate--ammonia ligase</fullName>
        <ecNumber evidence="12">6.3.1.2</ecNumber>
    </submittedName>
</protein>
<accession>A0A5D0MEM7</accession>